<gene>
    <name evidence="2" type="ORF">PanWU01x14_211910</name>
</gene>
<evidence type="ECO:0000313" key="3">
    <source>
        <dbReference type="Proteomes" id="UP000237105"/>
    </source>
</evidence>
<keyword evidence="3" id="KW-1185">Reference proteome</keyword>
<dbReference type="AlphaFoldDB" id="A0A2P5BTF5"/>
<evidence type="ECO:0000256" key="1">
    <source>
        <dbReference type="SAM" id="MobiDB-lite"/>
    </source>
</evidence>
<proteinExistence type="predicted"/>
<reference evidence="3" key="1">
    <citation type="submission" date="2016-06" db="EMBL/GenBank/DDBJ databases">
        <title>Parallel loss of symbiosis genes in relatives of nitrogen-fixing non-legume Parasponia.</title>
        <authorList>
            <person name="Van Velzen R."/>
            <person name="Holmer R."/>
            <person name="Bu F."/>
            <person name="Rutten L."/>
            <person name="Van Zeijl A."/>
            <person name="Liu W."/>
            <person name="Santuari L."/>
            <person name="Cao Q."/>
            <person name="Sharma T."/>
            <person name="Shen D."/>
            <person name="Roswanjaya Y."/>
            <person name="Wardhani T."/>
            <person name="Kalhor M.S."/>
            <person name="Jansen J."/>
            <person name="Van den Hoogen J."/>
            <person name="Gungor B."/>
            <person name="Hartog M."/>
            <person name="Hontelez J."/>
            <person name="Verver J."/>
            <person name="Yang W.-C."/>
            <person name="Schijlen E."/>
            <person name="Repin R."/>
            <person name="Schilthuizen M."/>
            <person name="Schranz E."/>
            <person name="Heidstra R."/>
            <person name="Miyata K."/>
            <person name="Fedorova E."/>
            <person name="Kohlen W."/>
            <person name="Bisseling T."/>
            <person name="Smit S."/>
            <person name="Geurts R."/>
        </authorList>
    </citation>
    <scope>NUCLEOTIDE SEQUENCE [LARGE SCALE GENOMIC DNA]</scope>
    <source>
        <strain evidence="3">cv. WU1-14</strain>
    </source>
</reference>
<name>A0A2P5BTF5_PARAD</name>
<dbReference type="Proteomes" id="UP000237105">
    <property type="component" value="Unassembled WGS sequence"/>
</dbReference>
<sequence length="96" mass="10751">MEQDKTESPATRVRKRRRGCEQRSFILDTPTSDEVGPPTAVSQLLSVDGDDKHLCLKVWDLKDETADHAKPSLPLAHQVVTEAFEFVLAFHPSHAD</sequence>
<protein>
    <submittedName>
        <fullName evidence="2">Uncharacterized protein</fullName>
    </submittedName>
</protein>
<evidence type="ECO:0000313" key="2">
    <source>
        <dbReference type="EMBL" id="PON52076.1"/>
    </source>
</evidence>
<feature type="region of interest" description="Disordered" evidence="1">
    <location>
        <begin position="1"/>
        <end position="37"/>
    </location>
</feature>
<accession>A0A2P5BTF5</accession>
<comment type="caution">
    <text evidence="2">The sequence shown here is derived from an EMBL/GenBank/DDBJ whole genome shotgun (WGS) entry which is preliminary data.</text>
</comment>
<organism evidence="2 3">
    <name type="scientific">Parasponia andersonii</name>
    <name type="common">Sponia andersonii</name>
    <dbReference type="NCBI Taxonomy" id="3476"/>
    <lineage>
        <taxon>Eukaryota</taxon>
        <taxon>Viridiplantae</taxon>
        <taxon>Streptophyta</taxon>
        <taxon>Embryophyta</taxon>
        <taxon>Tracheophyta</taxon>
        <taxon>Spermatophyta</taxon>
        <taxon>Magnoliopsida</taxon>
        <taxon>eudicotyledons</taxon>
        <taxon>Gunneridae</taxon>
        <taxon>Pentapetalae</taxon>
        <taxon>rosids</taxon>
        <taxon>fabids</taxon>
        <taxon>Rosales</taxon>
        <taxon>Cannabaceae</taxon>
        <taxon>Parasponia</taxon>
    </lineage>
</organism>
<dbReference type="EMBL" id="JXTB01000225">
    <property type="protein sequence ID" value="PON52076.1"/>
    <property type="molecule type" value="Genomic_DNA"/>
</dbReference>